<protein>
    <recommendedName>
        <fullName evidence="2">Protein kinase domain-containing protein</fullName>
    </recommendedName>
</protein>
<dbReference type="InterPro" id="IPR011009">
    <property type="entry name" value="Kinase-like_dom_sf"/>
</dbReference>
<dbReference type="KEGG" id="lpf:lpl2476"/>
<evidence type="ECO:0000313" key="3">
    <source>
        <dbReference type="EMBL" id="CAH16716.1"/>
    </source>
</evidence>
<dbReference type="InterPro" id="IPR017441">
    <property type="entry name" value="Protein_kinase_ATP_BS"/>
</dbReference>
<dbReference type="PROSITE" id="PS50011">
    <property type="entry name" value="PROTEIN_KINASE_DOM"/>
    <property type="match status" value="1"/>
</dbReference>
<sequence length="453" mass="51123">MGIIMATVDSELGAMLEEERIKALSKKAIEHFTESDTRNIFEDGLDQLKIVRLFDKERNPIYFLVSQKLGAGAFGEVSRGIQLDIESGTVIPDTDVAIKITDFSEGGTLGKADIQSAQKDTEHEYDILSRIQQSKGFSLGQRVKHVKLEVDEGVFIEREANVQEAVVAMPLHPGKDIQHRAHKDKFSYGSITFAELASTLCSNLETLHNNNIIHSDLKPANIIWDPQTNQANIVDFNRAKLISSDETHVYSSSSSDKAYMAADCFTENRGYRFSKASDVYSLGKILTEKFDINITDGQKESLSNKKYLSYDQLMIKSFLEKMTATDEAKRPTIKECKEFFNQIENKMKLDLEQPENKARLELSKKIISLEVYANQLRNEIQNQNKLDKFLSSAGLTADKTKKYEETIKTIELLTRALSSPKIDMELIKSHQQQLQQADANANGIFSLKADFIK</sequence>
<dbReference type="Gene3D" id="1.10.510.10">
    <property type="entry name" value="Transferase(Phosphotransferase) domain 1"/>
    <property type="match status" value="1"/>
</dbReference>
<evidence type="ECO:0000313" key="4">
    <source>
        <dbReference type="Proteomes" id="UP000002517"/>
    </source>
</evidence>
<keyword evidence="1" id="KW-0067">ATP-binding</keyword>
<dbReference type="AlphaFoldDB" id="Q5WTP7"/>
<dbReference type="HOGENOM" id="CLU_603813_0_0_6"/>
<dbReference type="Pfam" id="PF00069">
    <property type="entry name" value="Pkinase"/>
    <property type="match status" value="1"/>
</dbReference>
<dbReference type="Proteomes" id="UP000002517">
    <property type="component" value="Chromosome"/>
</dbReference>
<evidence type="ECO:0000259" key="2">
    <source>
        <dbReference type="PROSITE" id="PS50011"/>
    </source>
</evidence>
<feature type="domain" description="Protein kinase" evidence="2">
    <location>
        <begin position="63"/>
        <end position="340"/>
    </location>
</feature>
<dbReference type="EMBL" id="CR628337">
    <property type="protein sequence ID" value="CAH16716.1"/>
    <property type="molecule type" value="Genomic_DNA"/>
</dbReference>
<accession>Q5WTP7</accession>
<keyword evidence="1" id="KW-0547">Nucleotide-binding</keyword>
<dbReference type="SMART" id="SM00220">
    <property type="entry name" value="S_TKc"/>
    <property type="match status" value="1"/>
</dbReference>
<dbReference type="InterPro" id="IPR000719">
    <property type="entry name" value="Prot_kinase_dom"/>
</dbReference>
<feature type="binding site" evidence="1">
    <location>
        <position position="99"/>
    </location>
    <ligand>
        <name>ATP</name>
        <dbReference type="ChEBI" id="CHEBI:30616"/>
    </ligand>
</feature>
<dbReference type="PROSITE" id="PS00107">
    <property type="entry name" value="PROTEIN_KINASE_ATP"/>
    <property type="match status" value="1"/>
</dbReference>
<organism evidence="3 4">
    <name type="scientific">Legionella pneumophila (strain Lens)</name>
    <dbReference type="NCBI Taxonomy" id="297245"/>
    <lineage>
        <taxon>Bacteria</taxon>
        <taxon>Pseudomonadati</taxon>
        <taxon>Pseudomonadota</taxon>
        <taxon>Gammaproteobacteria</taxon>
        <taxon>Legionellales</taxon>
        <taxon>Legionellaceae</taxon>
        <taxon>Legionella</taxon>
    </lineage>
</organism>
<evidence type="ECO:0000256" key="1">
    <source>
        <dbReference type="PROSITE-ProRule" id="PRU10141"/>
    </source>
</evidence>
<gene>
    <name evidence="3" type="ordered locus">lpl2476</name>
</gene>
<dbReference type="GO" id="GO:0004674">
    <property type="term" value="F:protein serine/threonine kinase activity"/>
    <property type="evidence" value="ECO:0007669"/>
    <property type="project" value="TreeGrafter"/>
</dbReference>
<dbReference type="PANTHER" id="PTHR44167:SF24">
    <property type="entry name" value="SERINE_THREONINE-PROTEIN KINASE CHK2"/>
    <property type="match status" value="1"/>
</dbReference>
<dbReference type="GO" id="GO:0005524">
    <property type="term" value="F:ATP binding"/>
    <property type="evidence" value="ECO:0007669"/>
    <property type="project" value="UniProtKB-UniRule"/>
</dbReference>
<proteinExistence type="predicted"/>
<dbReference type="LegioList" id="lpl2476"/>
<dbReference type="PANTHER" id="PTHR44167">
    <property type="entry name" value="OVARIAN-SPECIFIC SERINE/THREONINE-PROTEIN KINASE LOK-RELATED"/>
    <property type="match status" value="1"/>
</dbReference>
<dbReference type="SUPFAM" id="SSF56112">
    <property type="entry name" value="Protein kinase-like (PK-like)"/>
    <property type="match status" value="1"/>
</dbReference>
<dbReference type="CDD" id="cd00180">
    <property type="entry name" value="PKc"/>
    <property type="match status" value="1"/>
</dbReference>
<name>Q5WTP7_LEGPL</name>
<reference evidence="3 4" key="1">
    <citation type="journal article" date="2004" name="Nat. Genet.">
        <title>Evidence in the Legionella pneumophila genome for exploitation of host cell functions and high genome plasticity.</title>
        <authorList>
            <person name="Cazalet C."/>
            <person name="Rusniok C."/>
            <person name="Bruggemann H."/>
            <person name="Zidane N."/>
            <person name="Magnier A."/>
            <person name="Ma L."/>
            <person name="Tichit M."/>
            <person name="Jarraud S."/>
            <person name="Bouchier C."/>
            <person name="Vandenesch F."/>
            <person name="Kunst F."/>
            <person name="Etienne J."/>
            <person name="Glaser P."/>
            <person name="Buchrieser C."/>
        </authorList>
    </citation>
    <scope>NUCLEOTIDE SEQUENCE [LARGE SCALE GENOMIC DNA]</scope>
    <source>
        <strain evidence="3 4">Lens</strain>
    </source>
</reference>